<evidence type="ECO:0000256" key="6">
    <source>
        <dbReference type="SAM" id="Phobius"/>
    </source>
</evidence>
<feature type="transmembrane region" description="Helical" evidence="6">
    <location>
        <begin position="552"/>
        <end position="572"/>
    </location>
</feature>
<evidence type="ECO:0000256" key="1">
    <source>
        <dbReference type="ARBA" id="ARBA00004141"/>
    </source>
</evidence>
<dbReference type="GO" id="GO:0017071">
    <property type="term" value="C:intracellular cyclic nucleotide activated cation channel complex"/>
    <property type="evidence" value="ECO:0007669"/>
    <property type="project" value="TreeGrafter"/>
</dbReference>
<dbReference type="GO" id="GO:0044877">
    <property type="term" value="F:protein-containing complex binding"/>
    <property type="evidence" value="ECO:0007669"/>
    <property type="project" value="TreeGrafter"/>
</dbReference>
<dbReference type="SUPFAM" id="SSF81324">
    <property type="entry name" value="Voltage-gated potassium channels"/>
    <property type="match status" value="1"/>
</dbReference>
<proteinExistence type="predicted"/>
<evidence type="ECO:0000256" key="5">
    <source>
        <dbReference type="SAM" id="MobiDB-lite"/>
    </source>
</evidence>
<organism evidence="8 9">
    <name type="scientific">Paralvinella palmiformis</name>
    <dbReference type="NCBI Taxonomy" id="53620"/>
    <lineage>
        <taxon>Eukaryota</taxon>
        <taxon>Metazoa</taxon>
        <taxon>Spiralia</taxon>
        <taxon>Lophotrochozoa</taxon>
        <taxon>Annelida</taxon>
        <taxon>Polychaeta</taxon>
        <taxon>Sedentaria</taxon>
        <taxon>Canalipalpata</taxon>
        <taxon>Terebellida</taxon>
        <taxon>Terebelliformia</taxon>
        <taxon>Alvinellidae</taxon>
        <taxon>Paralvinella</taxon>
    </lineage>
</organism>
<keyword evidence="9" id="KW-1185">Reference proteome</keyword>
<feature type="transmembrane region" description="Helical" evidence="6">
    <location>
        <begin position="592"/>
        <end position="616"/>
    </location>
</feature>
<dbReference type="Pfam" id="PF00520">
    <property type="entry name" value="Ion_trans"/>
    <property type="match status" value="1"/>
</dbReference>
<dbReference type="Gene3D" id="1.10.287.70">
    <property type="match status" value="1"/>
</dbReference>
<comment type="subcellular location">
    <subcellularLocation>
        <location evidence="1">Membrane</location>
        <topology evidence="1">Multi-pass membrane protein</topology>
    </subcellularLocation>
</comment>
<dbReference type="GO" id="GO:0030553">
    <property type="term" value="F:cGMP binding"/>
    <property type="evidence" value="ECO:0007669"/>
    <property type="project" value="TreeGrafter"/>
</dbReference>
<keyword evidence="3 6" id="KW-1133">Transmembrane helix</keyword>
<feature type="domain" description="Ion transport" evidence="7">
    <location>
        <begin position="519"/>
        <end position="749"/>
    </location>
</feature>
<evidence type="ECO:0000313" key="9">
    <source>
        <dbReference type="Proteomes" id="UP001208570"/>
    </source>
</evidence>
<evidence type="ECO:0000256" key="3">
    <source>
        <dbReference type="ARBA" id="ARBA00022989"/>
    </source>
</evidence>
<name>A0AAD9JUI4_9ANNE</name>
<dbReference type="Proteomes" id="UP001208570">
    <property type="component" value="Unassembled WGS sequence"/>
</dbReference>
<keyword evidence="2 6" id="KW-0812">Transmembrane</keyword>
<dbReference type="GO" id="GO:0005222">
    <property type="term" value="F:intracellularly cAMP-activated cation channel activity"/>
    <property type="evidence" value="ECO:0007669"/>
    <property type="project" value="TreeGrafter"/>
</dbReference>
<evidence type="ECO:0000256" key="4">
    <source>
        <dbReference type="ARBA" id="ARBA00023136"/>
    </source>
</evidence>
<dbReference type="InterPro" id="IPR050866">
    <property type="entry name" value="CNG_cation_channel"/>
</dbReference>
<dbReference type="AlphaFoldDB" id="A0AAD9JUI4"/>
<dbReference type="GO" id="GO:0005886">
    <property type="term" value="C:plasma membrane"/>
    <property type="evidence" value="ECO:0007669"/>
    <property type="project" value="TreeGrafter"/>
</dbReference>
<feature type="transmembrane region" description="Helical" evidence="6">
    <location>
        <begin position="655"/>
        <end position="674"/>
    </location>
</feature>
<evidence type="ECO:0000256" key="2">
    <source>
        <dbReference type="ARBA" id="ARBA00022692"/>
    </source>
</evidence>
<sequence length="773" mass="87910">MLTLGTPGGVKAASKNLTNNCQSSLLSSVPGRTPEHNYWRHLWSDNRGMMGDKTSSYLRVRSLLLDELTMALNRIMRLRTSRQSFTSHLGIGSTAQKALDDFFSNCLISVSVKGSNVSIMDMQDSSTNGLPCAKENGCDDKVERCREVLPRFFQGRKKFGLIQVRIHDSYRDFRSKFDSRYSPTPACKQASTHQGTGEARACAARPRLILASHGTPPPSGTSGTRAEVDVLCTEDPWSYRHSNVRPTSDTGPSDVTSTEPADHVIRPPTPNRDRRRTLRDRLDLAYWFIYVHTCLRPRGNQRAMTSVLNRRHHAADPGSKSVKYTPCSKGEQTDEEELDEIAITTPSVRSRSPRDSGQRSPHTPDRPEEGVTANGPRALPGSVGYGTTASDRTKLIAERLINRSESPIFVSSNRSSSVQRTSSKQSIFEMVSNKIESVKNGGRSKGQSSADDVSTMGYINKAHVPEPPTPKEIRKARKKEIEERFGKRSADCGDRFTDVSDKEGCKWTFVFDPSGRFAYWWSMVVSIAFLYNFWVIIYRFALEEINASTKVIWFTLDYLADFLYVLDVAFHFRTGYLEGGVLQTDATKLRIHYLNSTMFYIDCLCLLPLDMLYLSIGYKSMLRCFRLVKIYRFWAFLDRTERHTNYPNMVRTITLLHYLFAIYHWNACLMYMVMKRLDNNNWVVPNDNADILEKYLHALYWSTLTLTMIGDLPMPRTKGEYVFVIIEFVFGLLLFSTILGHVANIVTGISSARRDFQGKRNRKCFICRFFTMA</sequence>
<feature type="transmembrane region" description="Helical" evidence="6">
    <location>
        <begin position="518"/>
        <end position="540"/>
    </location>
</feature>
<gene>
    <name evidence="8" type="ORF">LSH36_169g03028</name>
</gene>
<feature type="transmembrane region" description="Helical" evidence="6">
    <location>
        <begin position="721"/>
        <end position="743"/>
    </location>
</feature>
<dbReference type="InterPro" id="IPR005821">
    <property type="entry name" value="Ion_trans_dom"/>
</dbReference>
<dbReference type="PANTHER" id="PTHR45638">
    <property type="entry name" value="CYCLIC NUCLEOTIDE-GATED CATION CHANNEL SUBUNIT A"/>
    <property type="match status" value="1"/>
</dbReference>
<feature type="compositionally biased region" description="Polar residues" evidence="5">
    <location>
        <begin position="241"/>
        <end position="259"/>
    </location>
</feature>
<evidence type="ECO:0000313" key="8">
    <source>
        <dbReference type="EMBL" id="KAK2158475.1"/>
    </source>
</evidence>
<reference evidence="8" key="1">
    <citation type="journal article" date="2023" name="Mol. Biol. Evol.">
        <title>Third-Generation Sequencing Reveals the Adaptive Role of the Epigenome in Three Deep-Sea Polychaetes.</title>
        <authorList>
            <person name="Perez M."/>
            <person name="Aroh O."/>
            <person name="Sun Y."/>
            <person name="Lan Y."/>
            <person name="Juniper S.K."/>
            <person name="Young C.R."/>
            <person name="Angers B."/>
            <person name="Qian P.Y."/>
        </authorList>
    </citation>
    <scope>NUCLEOTIDE SEQUENCE</scope>
    <source>
        <strain evidence="8">P08H-3</strain>
    </source>
</reference>
<dbReference type="PANTHER" id="PTHR45638:SF4">
    <property type="entry name" value="CYCLIC NUCLEOTIDE-BINDING DOMAIN-CONTAINING PROTEIN"/>
    <property type="match status" value="1"/>
</dbReference>
<keyword evidence="4 6" id="KW-0472">Membrane</keyword>
<dbReference type="GO" id="GO:0005223">
    <property type="term" value="F:intracellularly cGMP-activated cation channel activity"/>
    <property type="evidence" value="ECO:0007669"/>
    <property type="project" value="TreeGrafter"/>
</dbReference>
<dbReference type="FunFam" id="1.10.287.70:FF:000100">
    <property type="entry name" value="Cyclic nucleotide-gated cation channel"/>
    <property type="match status" value="1"/>
</dbReference>
<feature type="compositionally biased region" description="Basic and acidic residues" evidence="5">
    <location>
        <begin position="352"/>
        <end position="369"/>
    </location>
</feature>
<accession>A0AAD9JUI4</accession>
<evidence type="ECO:0000259" key="7">
    <source>
        <dbReference type="Pfam" id="PF00520"/>
    </source>
</evidence>
<comment type="caution">
    <text evidence="8">The sequence shown here is derived from an EMBL/GenBank/DDBJ whole genome shotgun (WGS) entry which is preliminary data.</text>
</comment>
<dbReference type="EMBL" id="JAODUP010000169">
    <property type="protein sequence ID" value="KAK2158475.1"/>
    <property type="molecule type" value="Genomic_DNA"/>
</dbReference>
<feature type="region of interest" description="Disordered" evidence="5">
    <location>
        <begin position="308"/>
        <end position="390"/>
    </location>
</feature>
<protein>
    <recommendedName>
        <fullName evidence="7">Ion transport domain-containing protein</fullName>
    </recommendedName>
</protein>
<feature type="region of interest" description="Disordered" evidence="5">
    <location>
        <begin position="241"/>
        <end position="276"/>
    </location>
</feature>